<organism evidence="1">
    <name type="scientific">Anguilla anguilla</name>
    <name type="common">European freshwater eel</name>
    <name type="synonym">Muraena anguilla</name>
    <dbReference type="NCBI Taxonomy" id="7936"/>
    <lineage>
        <taxon>Eukaryota</taxon>
        <taxon>Metazoa</taxon>
        <taxon>Chordata</taxon>
        <taxon>Craniata</taxon>
        <taxon>Vertebrata</taxon>
        <taxon>Euteleostomi</taxon>
        <taxon>Actinopterygii</taxon>
        <taxon>Neopterygii</taxon>
        <taxon>Teleostei</taxon>
        <taxon>Anguilliformes</taxon>
        <taxon>Anguillidae</taxon>
        <taxon>Anguilla</taxon>
    </lineage>
</organism>
<evidence type="ECO:0000313" key="1">
    <source>
        <dbReference type="EMBL" id="JAH27497.1"/>
    </source>
</evidence>
<accession>A0A0E9RFB0</accession>
<dbReference type="EMBL" id="GBXM01081080">
    <property type="protein sequence ID" value="JAH27497.1"/>
    <property type="molecule type" value="Transcribed_RNA"/>
</dbReference>
<name>A0A0E9RFB0_ANGAN</name>
<dbReference type="AlphaFoldDB" id="A0A0E9RFB0"/>
<proteinExistence type="predicted"/>
<reference evidence="1" key="2">
    <citation type="journal article" date="2015" name="Fish Shellfish Immunol.">
        <title>Early steps in the European eel (Anguilla anguilla)-Vibrio vulnificus interaction in the gills: Role of the RtxA13 toxin.</title>
        <authorList>
            <person name="Callol A."/>
            <person name="Pajuelo D."/>
            <person name="Ebbesson L."/>
            <person name="Teles M."/>
            <person name="MacKenzie S."/>
            <person name="Amaro C."/>
        </authorList>
    </citation>
    <scope>NUCLEOTIDE SEQUENCE</scope>
</reference>
<sequence length="18" mass="2235">MLVISFFCYLQVVFQIHF</sequence>
<protein>
    <submittedName>
        <fullName evidence="1">Uncharacterized protein</fullName>
    </submittedName>
</protein>
<reference evidence="1" key="1">
    <citation type="submission" date="2014-11" db="EMBL/GenBank/DDBJ databases">
        <authorList>
            <person name="Amaro Gonzalez C."/>
        </authorList>
    </citation>
    <scope>NUCLEOTIDE SEQUENCE</scope>
</reference>